<dbReference type="EMBL" id="MG922974">
    <property type="protein sequence ID" value="AVJ48968.1"/>
    <property type="molecule type" value="Genomic_DNA"/>
</dbReference>
<proteinExistence type="predicted"/>
<sequence length="264" mass="28450">MSTLFGKLKDKASKAEAPVDRVGGGFKAQDTDIYIGTLKVAYAGQSDKGANFVQVIIEDLVNATTGASAGTHREQLYITSGNDKGNSPTYEKNGKEFFLPGYTVANDIFVMTAETELPDTVFEEKVVNIYDFEQGKELPKSVMVPVDAVGQKVAVALKKSQEYKRVRGNDGYVDSDEIKEVVNIDKVFHPDLKLTVLEVTEALAADRDLASEEPVFWNAWLEANQGKVDTHKLKKSGNAGTAGAPPAASNPTAGAAKKSLFGKK</sequence>
<dbReference type="GO" id="GO:0003677">
    <property type="term" value="F:DNA binding"/>
    <property type="evidence" value="ECO:0007669"/>
    <property type="project" value="UniProtKB-KW"/>
</dbReference>
<evidence type="ECO:0000256" key="1">
    <source>
        <dbReference type="SAM" id="MobiDB-lite"/>
    </source>
</evidence>
<protein>
    <submittedName>
        <fullName evidence="2">Single-stranded DNA-binding protein</fullName>
    </submittedName>
</protein>
<keyword evidence="3" id="KW-1185">Reference proteome</keyword>
<name>A0A2P1CCK5_9CAUD</name>
<keyword evidence="2" id="KW-0238">DNA-binding</keyword>
<dbReference type="GeneID" id="55607688"/>
<organism evidence="2 3">
    <name type="scientific">Klebsiella phage KP8</name>
    <dbReference type="NCBI Taxonomy" id="2099850"/>
    <lineage>
        <taxon>Viruses</taxon>
        <taxon>Duplodnaviria</taxon>
        <taxon>Heunggongvirae</taxon>
        <taxon>Uroviricota</taxon>
        <taxon>Caudoviricetes</taxon>
        <taxon>Schitoviridae</taxon>
        <taxon>Enquatrovirinae</taxon>
        <taxon>Kaypoctavirus</taxon>
        <taxon>Kaypoctavirus KP8</taxon>
    </lineage>
</organism>
<dbReference type="RefSeq" id="YP_009837498.1">
    <property type="nucleotide sequence ID" value="NC_048700.1"/>
</dbReference>
<accession>A0A2P1CCK5</accession>
<evidence type="ECO:0000313" key="2">
    <source>
        <dbReference type="EMBL" id="AVJ48968.1"/>
    </source>
</evidence>
<feature type="compositionally biased region" description="Low complexity" evidence="1">
    <location>
        <begin position="236"/>
        <end position="256"/>
    </location>
</feature>
<dbReference type="Proteomes" id="UP000241488">
    <property type="component" value="Segment"/>
</dbReference>
<evidence type="ECO:0000313" key="3">
    <source>
        <dbReference type="Proteomes" id="UP000241488"/>
    </source>
</evidence>
<reference evidence="3" key="1">
    <citation type="submission" date="2018-02" db="EMBL/GenBank/DDBJ databases">
        <title>Complete genome of Klebsiella pneumoniae Podoviridae bacteriophage KP8.</title>
        <authorList>
            <person name="Bokovaya O."/>
            <person name="Tikunov A."/>
            <person name="Morozova V."/>
        </authorList>
    </citation>
    <scope>NUCLEOTIDE SEQUENCE [LARGE SCALE GENOMIC DNA]</scope>
</reference>
<dbReference type="KEGG" id="vg:55607688"/>
<feature type="region of interest" description="Disordered" evidence="1">
    <location>
        <begin position="232"/>
        <end position="264"/>
    </location>
</feature>